<dbReference type="PANTHER" id="PTHR12428:SF65">
    <property type="entry name" value="CYTOCHROME C OXIDASE ASSEMBLY PROTEIN COX18, MITOCHONDRIAL"/>
    <property type="match status" value="1"/>
</dbReference>
<gene>
    <name evidence="6" type="ORF">BaOVIS_029260</name>
</gene>
<dbReference type="InterPro" id="IPR001708">
    <property type="entry name" value="YidC/ALB3/OXA1/COX18"/>
</dbReference>
<feature type="transmembrane region" description="Helical" evidence="5">
    <location>
        <begin position="222"/>
        <end position="245"/>
    </location>
</feature>
<evidence type="ECO:0000313" key="7">
    <source>
        <dbReference type="Proteomes" id="UP001057455"/>
    </source>
</evidence>
<evidence type="ECO:0000256" key="4">
    <source>
        <dbReference type="ARBA" id="ARBA00023136"/>
    </source>
</evidence>
<proteinExistence type="predicted"/>
<evidence type="ECO:0000256" key="3">
    <source>
        <dbReference type="ARBA" id="ARBA00022989"/>
    </source>
</evidence>
<dbReference type="Proteomes" id="UP001057455">
    <property type="component" value="Unassembled WGS sequence"/>
</dbReference>
<dbReference type="GO" id="GO:0005743">
    <property type="term" value="C:mitochondrial inner membrane"/>
    <property type="evidence" value="ECO:0007669"/>
    <property type="project" value="TreeGrafter"/>
</dbReference>
<dbReference type="EMBL" id="BLIY01000022">
    <property type="protein sequence ID" value="GFE55522.1"/>
    <property type="molecule type" value="Genomic_DNA"/>
</dbReference>
<name>A0A9W5TC72_BABOV</name>
<evidence type="ECO:0000313" key="6">
    <source>
        <dbReference type="EMBL" id="GFE55522.1"/>
    </source>
</evidence>
<dbReference type="GO" id="GO:0032977">
    <property type="term" value="F:membrane insertase activity"/>
    <property type="evidence" value="ECO:0007669"/>
    <property type="project" value="InterPro"/>
</dbReference>
<keyword evidence="4 5" id="KW-0472">Membrane</keyword>
<accession>A0A9W5TC72</accession>
<comment type="caution">
    <text evidence="6">The sequence shown here is derived from an EMBL/GenBank/DDBJ whole genome shotgun (WGS) entry which is preliminary data.</text>
</comment>
<comment type="subcellular location">
    <subcellularLocation>
        <location evidence="1">Membrane</location>
        <topology evidence="1">Multi-pass membrane protein</topology>
    </subcellularLocation>
</comment>
<keyword evidence="3 5" id="KW-1133">Transmembrane helix</keyword>
<dbReference type="OrthoDB" id="264532at2759"/>
<protein>
    <submittedName>
        <fullName evidence="6">Mitochondrial inner membrane protein protein</fullName>
    </submittedName>
</protein>
<keyword evidence="2 5" id="KW-0812">Transmembrane</keyword>
<keyword evidence="7" id="KW-1185">Reference proteome</keyword>
<evidence type="ECO:0000256" key="2">
    <source>
        <dbReference type="ARBA" id="ARBA00022692"/>
    </source>
</evidence>
<feature type="transmembrane region" description="Helical" evidence="5">
    <location>
        <begin position="278"/>
        <end position="295"/>
    </location>
</feature>
<feature type="transmembrane region" description="Helical" evidence="5">
    <location>
        <begin position="330"/>
        <end position="351"/>
    </location>
</feature>
<evidence type="ECO:0000256" key="5">
    <source>
        <dbReference type="SAM" id="Phobius"/>
    </source>
</evidence>
<dbReference type="GO" id="GO:0032979">
    <property type="term" value="P:protein insertion into mitochondrial inner membrane from matrix"/>
    <property type="evidence" value="ECO:0007669"/>
    <property type="project" value="TreeGrafter"/>
</dbReference>
<dbReference type="PANTHER" id="PTHR12428">
    <property type="entry name" value="OXA1"/>
    <property type="match status" value="1"/>
</dbReference>
<organism evidence="6 7">
    <name type="scientific">Babesia ovis</name>
    <dbReference type="NCBI Taxonomy" id="5869"/>
    <lineage>
        <taxon>Eukaryota</taxon>
        <taxon>Sar</taxon>
        <taxon>Alveolata</taxon>
        <taxon>Apicomplexa</taxon>
        <taxon>Aconoidasida</taxon>
        <taxon>Piroplasmida</taxon>
        <taxon>Babesiidae</taxon>
        <taxon>Babesia</taxon>
    </lineage>
</organism>
<dbReference type="AlphaFoldDB" id="A0A9W5TC72"/>
<sequence length="397" mass="44510">MYTLELFYSLRRCLAHVKRVPGRQSARNLGASTIRDDSVTYIRGRYMTTTVEGSNTTRATDSNTTEITDTNVTGLSDSTLTAVDTLGLSGNTTGATDSNTAVDTPLMNDISVILELVEQHNGNTKSIIQRMLPVEFMRDALTTMHDATGLSWATTITALTISLKVGFVPLWALGERARRNNAHLVPIATELQEKMKEAQQSGDAKKVLEIQRAMFKLMARKTFIKGAALQILAAGTQGLTFAWVYGGLKMFAIEPRHSTEFIMEHPLWLDSLALPDPYYIFPVTLYLLMTSIYELNRITAEKMRKASGVVSNALKEQEERQNKMKYFTRASLAVFVLFSSNMTASTFFYLIPSFMFQAILRYTSQRGIVARLLRLPVPQIPKETTPEPKRLQRVKNI</sequence>
<feature type="transmembrane region" description="Helical" evidence="5">
    <location>
        <begin position="150"/>
        <end position="173"/>
    </location>
</feature>
<reference evidence="6" key="1">
    <citation type="submission" date="2019-12" db="EMBL/GenBank/DDBJ databases">
        <title>Genome sequence of Babesia ovis.</title>
        <authorList>
            <person name="Yamagishi J."/>
            <person name="Sevinc F."/>
            <person name="Xuan X."/>
        </authorList>
    </citation>
    <scope>NUCLEOTIDE SEQUENCE</scope>
    <source>
        <strain evidence="6">Selcuk</strain>
    </source>
</reference>
<evidence type="ECO:0000256" key="1">
    <source>
        <dbReference type="ARBA" id="ARBA00004141"/>
    </source>
</evidence>